<comment type="subcellular location">
    <subcellularLocation>
        <location evidence="1">Membrane</location>
        <topology evidence="1">Single-pass membrane protein</topology>
    </subcellularLocation>
</comment>
<dbReference type="AlphaFoldDB" id="A0A089NTT1"/>
<reference evidence="7 8" key="1">
    <citation type="journal article" date="2014" name="PLoS ONE">
        <title>Genome Information of Methylobacterium oryzae, a Plant-Probiotic Methylotroph in the Phyllosphere.</title>
        <authorList>
            <person name="Kwak M.J."/>
            <person name="Jeong H."/>
            <person name="Madhaiyan M."/>
            <person name="Lee Y."/>
            <person name="Sa T.M."/>
            <person name="Oh T.K."/>
            <person name="Kim J.F."/>
        </authorList>
    </citation>
    <scope>NUCLEOTIDE SEQUENCE [LARGE SCALE GENOMIC DNA]</scope>
    <source>
        <strain evidence="7 8">CBMB20</strain>
    </source>
</reference>
<dbReference type="NCBIfam" id="TIGR01352">
    <property type="entry name" value="tonB_Cterm"/>
    <property type="match status" value="1"/>
</dbReference>
<dbReference type="GO" id="GO:0055085">
    <property type="term" value="P:transmembrane transport"/>
    <property type="evidence" value="ECO:0007669"/>
    <property type="project" value="InterPro"/>
</dbReference>
<evidence type="ECO:0000256" key="5">
    <source>
        <dbReference type="SAM" id="SignalP"/>
    </source>
</evidence>
<dbReference type="KEGG" id="mor:MOC_3586"/>
<keyword evidence="3" id="KW-1133">Transmembrane helix</keyword>
<gene>
    <name evidence="7" type="ORF">MOC_3586</name>
</gene>
<dbReference type="Proteomes" id="UP000029492">
    <property type="component" value="Chromosome"/>
</dbReference>
<evidence type="ECO:0000256" key="1">
    <source>
        <dbReference type="ARBA" id="ARBA00004167"/>
    </source>
</evidence>
<protein>
    <submittedName>
        <fullName evidence="7">Protein of unassigned function</fullName>
    </submittedName>
</protein>
<organism evidence="7 8">
    <name type="scientific">Methylobacterium oryzae CBMB20</name>
    <dbReference type="NCBI Taxonomy" id="693986"/>
    <lineage>
        <taxon>Bacteria</taxon>
        <taxon>Pseudomonadati</taxon>
        <taxon>Pseudomonadota</taxon>
        <taxon>Alphaproteobacteria</taxon>
        <taxon>Hyphomicrobiales</taxon>
        <taxon>Methylobacteriaceae</taxon>
        <taxon>Methylobacterium</taxon>
    </lineage>
</organism>
<dbReference type="PROSITE" id="PS52015">
    <property type="entry name" value="TONB_CTD"/>
    <property type="match status" value="1"/>
</dbReference>
<evidence type="ECO:0000259" key="6">
    <source>
        <dbReference type="PROSITE" id="PS52015"/>
    </source>
</evidence>
<proteinExistence type="predicted"/>
<dbReference type="GO" id="GO:0016020">
    <property type="term" value="C:membrane"/>
    <property type="evidence" value="ECO:0007669"/>
    <property type="project" value="UniProtKB-SubCell"/>
</dbReference>
<dbReference type="SUPFAM" id="SSF74653">
    <property type="entry name" value="TolA/TonB C-terminal domain"/>
    <property type="match status" value="1"/>
</dbReference>
<feature type="domain" description="TonB C-terminal" evidence="6">
    <location>
        <begin position="34"/>
        <end position="128"/>
    </location>
</feature>
<feature type="signal peptide" evidence="5">
    <location>
        <begin position="1"/>
        <end position="24"/>
    </location>
</feature>
<dbReference type="RefSeq" id="WP_043758472.1">
    <property type="nucleotide sequence ID" value="NZ_CP003811.1"/>
</dbReference>
<accession>A0A089NTT1</accession>
<evidence type="ECO:0000313" key="8">
    <source>
        <dbReference type="Proteomes" id="UP000029492"/>
    </source>
</evidence>
<evidence type="ECO:0000256" key="3">
    <source>
        <dbReference type="ARBA" id="ARBA00022989"/>
    </source>
</evidence>
<evidence type="ECO:0000313" key="7">
    <source>
        <dbReference type="EMBL" id="AIQ91341.1"/>
    </source>
</evidence>
<dbReference type="HOGENOM" id="CLU_166090_0_0_5"/>
<sequence length="128" mass="13757">MAPHRTIVCFWLGYLLLGQANAQAQAGVAPEVRQWVSALVAKVQTAENADGIPRNRRRPEVVDLRIVVGADGALRDVSVEGRSGSRTTDERAIAAVRSAAPFAAPPEALLTPEGTVDLRFPMNLTQSR</sequence>
<keyword evidence="4" id="KW-0472">Membrane</keyword>
<dbReference type="STRING" id="693986.MOC_3586"/>
<dbReference type="InterPro" id="IPR006260">
    <property type="entry name" value="TonB/TolA_C"/>
</dbReference>
<dbReference type="EMBL" id="CP003811">
    <property type="protein sequence ID" value="AIQ91341.1"/>
    <property type="molecule type" value="Genomic_DNA"/>
</dbReference>
<name>A0A089NTT1_9HYPH</name>
<keyword evidence="8" id="KW-1185">Reference proteome</keyword>
<feature type="chain" id="PRO_5001848010" evidence="5">
    <location>
        <begin position="25"/>
        <end position="128"/>
    </location>
</feature>
<evidence type="ECO:0000256" key="2">
    <source>
        <dbReference type="ARBA" id="ARBA00022692"/>
    </source>
</evidence>
<dbReference type="eggNOG" id="ENOG5030ZJ3">
    <property type="taxonomic scope" value="Bacteria"/>
</dbReference>
<dbReference type="InterPro" id="IPR037682">
    <property type="entry name" value="TonB_C"/>
</dbReference>
<evidence type="ECO:0000256" key="4">
    <source>
        <dbReference type="ARBA" id="ARBA00023136"/>
    </source>
</evidence>
<dbReference type="Gene3D" id="3.30.1150.10">
    <property type="match status" value="1"/>
</dbReference>
<keyword evidence="5" id="KW-0732">Signal</keyword>
<keyword evidence="2" id="KW-0812">Transmembrane</keyword>
<dbReference type="Pfam" id="PF13103">
    <property type="entry name" value="TonB_2"/>
    <property type="match status" value="1"/>
</dbReference>